<keyword evidence="5" id="KW-1185">Reference proteome</keyword>
<dbReference type="InterPro" id="IPR026444">
    <property type="entry name" value="Secre_tail"/>
</dbReference>
<sequence length="607" mass="66763">MRNSVILILFLIPTVLFSQFGPGGVGNSSNNGLWLKADDINLSHGTLVERWDDRSGNNNHAINSDIAEQPVFRSSSSINGRPSVYFDGALDQMIIADDDILDGTSGITFLTVIRPDNLDSAPRGVLGKRTNQGTSSDYAYTFFFFSSDYLNLDLDRQNNRFSTSPTAFFNNTNYMLGFDFDGARATNDRSRIINAGNVIKQSSESSIILPTSKEPLVLGGLNKDYNNGGQKRLGGDYAEVIHYNRSLNTAERKIVENYLGAKYAIPIATDLYEFQAAYAGEVAGIGQDDASNSHNDAQGSAMVRINTPSSLNDGDFMIWGHNESSLDTNNSIDVDGLIIESRMSRVWAVTKTNDLGTVNVIFDLSGFDPLTASDVRLLIDRNGNGFSDNDVVPIPGTVSGTTITFSGVKFSDKDRFTLGSINFNQTPLPVELTDFYLRSNAKNVDVLWTTASELNADYFLLSKSKEGKSFENFAQVKANGTKSTISNYKERDETPYSGISYYQLTQVDFDGRTTNYAPISVNRKQDQSFVLVPNPTNGIFKLKSAIPTEGNTAVSIYSSMGRFVKEITLLPGEVNSKFIDLELNSGVYFVKVNQENGKIETLKLIVR</sequence>
<dbReference type="SUPFAM" id="SSF49899">
    <property type="entry name" value="Concanavalin A-like lectins/glucanases"/>
    <property type="match status" value="1"/>
</dbReference>
<proteinExistence type="predicted"/>
<dbReference type="GO" id="GO:0004553">
    <property type="term" value="F:hydrolase activity, hydrolyzing O-glycosyl compounds"/>
    <property type="evidence" value="ECO:0007669"/>
    <property type="project" value="UniProtKB-ARBA"/>
</dbReference>
<comment type="caution">
    <text evidence="4">The sequence shown here is derived from an EMBL/GenBank/DDBJ whole genome shotgun (WGS) entry which is preliminary data.</text>
</comment>
<evidence type="ECO:0000313" key="4">
    <source>
        <dbReference type="EMBL" id="RYM33885.1"/>
    </source>
</evidence>
<accession>A0A4Q4KKW3</accession>
<dbReference type="RefSeq" id="WP_130093326.1">
    <property type="nucleotide sequence ID" value="NZ_SETE01000003.1"/>
</dbReference>
<evidence type="ECO:0000313" key="5">
    <source>
        <dbReference type="Proteomes" id="UP000293952"/>
    </source>
</evidence>
<dbReference type="InterPro" id="IPR013320">
    <property type="entry name" value="ConA-like_dom_sf"/>
</dbReference>
<keyword evidence="1" id="KW-0732">Signal</keyword>
<evidence type="ECO:0000256" key="1">
    <source>
        <dbReference type="ARBA" id="ARBA00022729"/>
    </source>
</evidence>
<dbReference type="OrthoDB" id="2582440at2"/>
<feature type="domain" description="DUF8202" evidence="3">
    <location>
        <begin position="251"/>
        <end position="413"/>
    </location>
</feature>
<reference evidence="4 5" key="1">
    <citation type="submission" date="2019-02" db="EMBL/GenBank/DDBJ databases">
        <title>Genome sequence of the sea-ice species Brumimicrobium glaciale.</title>
        <authorList>
            <person name="Bowman J.P."/>
        </authorList>
    </citation>
    <scope>NUCLEOTIDE SEQUENCE [LARGE SCALE GENOMIC DNA]</scope>
    <source>
        <strain evidence="4 5">IC156</strain>
    </source>
</reference>
<feature type="domain" description="Secretion system C-terminal sorting" evidence="2">
    <location>
        <begin position="533"/>
        <end position="606"/>
    </location>
</feature>
<protein>
    <submittedName>
        <fullName evidence="4">T9SS type A sorting domain-containing protein</fullName>
    </submittedName>
</protein>
<dbReference type="Pfam" id="PF18962">
    <property type="entry name" value="Por_Secre_tail"/>
    <property type="match status" value="1"/>
</dbReference>
<dbReference type="Proteomes" id="UP000293952">
    <property type="component" value="Unassembled WGS sequence"/>
</dbReference>
<dbReference type="NCBIfam" id="TIGR04183">
    <property type="entry name" value="Por_Secre_tail"/>
    <property type="match status" value="1"/>
</dbReference>
<organism evidence="4 5">
    <name type="scientific">Brumimicrobium glaciale</name>
    <dbReference type="NCBI Taxonomy" id="200475"/>
    <lineage>
        <taxon>Bacteria</taxon>
        <taxon>Pseudomonadati</taxon>
        <taxon>Bacteroidota</taxon>
        <taxon>Flavobacteriia</taxon>
        <taxon>Flavobacteriales</taxon>
        <taxon>Crocinitomicaceae</taxon>
        <taxon>Brumimicrobium</taxon>
    </lineage>
</organism>
<dbReference type="Pfam" id="PF26628">
    <property type="entry name" value="DUF8202"/>
    <property type="match status" value="1"/>
</dbReference>
<dbReference type="GO" id="GO:0005975">
    <property type="term" value="P:carbohydrate metabolic process"/>
    <property type="evidence" value="ECO:0007669"/>
    <property type="project" value="UniProtKB-ARBA"/>
</dbReference>
<dbReference type="EMBL" id="SETE01000003">
    <property type="protein sequence ID" value="RYM33885.1"/>
    <property type="molecule type" value="Genomic_DNA"/>
</dbReference>
<evidence type="ECO:0000259" key="2">
    <source>
        <dbReference type="Pfam" id="PF18962"/>
    </source>
</evidence>
<name>A0A4Q4KKW3_9FLAO</name>
<dbReference type="AlphaFoldDB" id="A0A4Q4KKW3"/>
<gene>
    <name evidence="4" type="ORF">ERX46_07940</name>
</gene>
<evidence type="ECO:0000259" key="3">
    <source>
        <dbReference type="Pfam" id="PF26628"/>
    </source>
</evidence>
<dbReference type="InterPro" id="IPR058515">
    <property type="entry name" value="DUF8202"/>
</dbReference>